<dbReference type="AlphaFoldDB" id="A0A8E2ES47"/>
<dbReference type="PANTHER" id="PTHR33112">
    <property type="entry name" value="DOMAIN PROTEIN, PUTATIVE-RELATED"/>
    <property type="match status" value="1"/>
</dbReference>
<keyword evidence="3" id="KW-1185">Reference proteome</keyword>
<evidence type="ECO:0000313" key="2">
    <source>
        <dbReference type="EMBL" id="OCL03683.1"/>
    </source>
</evidence>
<dbReference type="OrthoDB" id="4062651at2759"/>
<dbReference type="EMBL" id="KV750697">
    <property type="protein sequence ID" value="OCL03683.1"/>
    <property type="molecule type" value="Genomic_DNA"/>
</dbReference>
<dbReference type="Proteomes" id="UP000250140">
    <property type="component" value="Unassembled WGS sequence"/>
</dbReference>
<dbReference type="InterPro" id="IPR010730">
    <property type="entry name" value="HET"/>
</dbReference>
<dbReference type="Pfam" id="PF06985">
    <property type="entry name" value="HET"/>
    <property type="match status" value="1"/>
</dbReference>
<evidence type="ECO:0000313" key="3">
    <source>
        <dbReference type="Proteomes" id="UP000250140"/>
    </source>
</evidence>
<reference evidence="2 3" key="1">
    <citation type="journal article" date="2016" name="Nat. Commun.">
        <title>Ectomycorrhizal ecology is imprinted in the genome of the dominant symbiotic fungus Cenococcum geophilum.</title>
        <authorList>
            <consortium name="DOE Joint Genome Institute"/>
            <person name="Peter M."/>
            <person name="Kohler A."/>
            <person name="Ohm R.A."/>
            <person name="Kuo A."/>
            <person name="Krutzmann J."/>
            <person name="Morin E."/>
            <person name="Arend M."/>
            <person name="Barry K.W."/>
            <person name="Binder M."/>
            <person name="Choi C."/>
            <person name="Clum A."/>
            <person name="Copeland A."/>
            <person name="Grisel N."/>
            <person name="Haridas S."/>
            <person name="Kipfer T."/>
            <person name="LaButti K."/>
            <person name="Lindquist E."/>
            <person name="Lipzen A."/>
            <person name="Maire R."/>
            <person name="Meier B."/>
            <person name="Mihaltcheva S."/>
            <person name="Molinier V."/>
            <person name="Murat C."/>
            <person name="Poggeler S."/>
            <person name="Quandt C.A."/>
            <person name="Sperisen C."/>
            <person name="Tritt A."/>
            <person name="Tisserant E."/>
            <person name="Crous P.W."/>
            <person name="Henrissat B."/>
            <person name="Nehls U."/>
            <person name="Egli S."/>
            <person name="Spatafora J.W."/>
            <person name="Grigoriev I.V."/>
            <person name="Martin F.M."/>
        </authorList>
    </citation>
    <scope>NUCLEOTIDE SEQUENCE [LARGE SCALE GENOMIC DNA]</scope>
    <source>
        <strain evidence="2 3">CBS 207.34</strain>
    </source>
</reference>
<feature type="domain" description="Heterokaryon incompatibility" evidence="1">
    <location>
        <begin position="33"/>
        <end position="172"/>
    </location>
</feature>
<sequence length="433" mass="49755">MRLPTRPIDVGDKDHPGVLRLDCSKTRVPSLRYVALSHRWGDATQHRIFCTYNQNIEQFKTGIDFKYLPKTFRNAVTVTRGLNIRYLWIDSLCVIQKNAKDWEYECQRMEDVFNAEYCTISASCANGTTDGFLKSRPKRRCVAIDTRMTTKSSRIYICEAIDDFRQRALSRRTLHFTEKQVYWECGQGVRCETLTKMFNRGSSFIGDSDFPHSAVQYYRGMKVLFFESIYEQYSKLDFSEQTDRSYGIVGLEKRLVSTYKTAGKYGILHDFLGRSLLWQRDCKAMEKVPCSNDQKVPSWSWMAVWGAIKYTHVPFDSVDWNEEIKSPFRNIINGGDATQILDLGAVGRDFTTLREDKFILDDPGKIEIIENLKCVVIATERLDDLSDGQLHYVLLVAPKDVKESCIKYEGVGIAVLEKKDISLEGAGLDVQIV</sequence>
<proteinExistence type="predicted"/>
<name>A0A8E2ES47_9PEZI</name>
<organism evidence="2 3">
    <name type="scientific">Glonium stellatum</name>
    <dbReference type="NCBI Taxonomy" id="574774"/>
    <lineage>
        <taxon>Eukaryota</taxon>
        <taxon>Fungi</taxon>
        <taxon>Dikarya</taxon>
        <taxon>Ascomycota</taxon>
        <taxon>Pezizomycotina</taxon>
        <taxon>Dothideomycetes</taxon>
        <taxon>Pleosporomycetidae</taxon>
        <taxon>Gloniales</taxon>
        <taxon>Gloniaceae</taxon>
        <taxon>Glonium</taxon>
    </lineage>
</organism>
<gene>
    <name evidence="2" type="ORF">AOQ84DRAFT_433807</name>
</gene>
<protein>
    <submittedName>
        <fullName evidence="2">HET-domain-containing protein</fullName>
    </submittedName>
</protein>
<accession>A0A8E2ES47</accession>
<dbReference type="PANTHER" id="PTHR33112:SF10">
    <property type="entry name" value="TOL"/>
    <property type="match status" value="1"/>
</dbReference>
<evidence type="ECO:0000259" key="1">
    <source>
        <dbReference type="Pfam" id="PF06985"/>
    </source>
</evidence>